<dbReference type="PANTHER" id="PTHR47955">
    <property type="entry name" value="CYTOCHROME P450 FAMILY 71 PROTEIN"/>
    <property type="match status" value="1"/>
</dbReference>
<gene>
    <name evidence="12" type="ORF">EJB05_38057</name>
</gene>
<dbReference type="OrthoDB" id="1470350at2759"/>
<dbReference type="SUPFAM" id="SSF48264">
    <property type="entry name" value="Cytochrome P450"/>
    <property type="match status" value="1"/>
</dbReference>
<evidence type="ECO:0000256" key="1">
    <source>
        <dbReference type="ARBA" id="ARBA00004370"/>
    </source>
</evidence>
<evidence type="ECO:0000256" key="10">
    <source>
        <dbReference type="ARBA" id="ARBA00023136"/>
    </source>
</evidence>
<keyword evidence="6" id="KW-1133">Transmembrane helix</keyword>
<dbReference type="Proteomes" id="UP000324897">
    <property type="component" value="Unassembled WGS sequence"/>
</dbReference>
<comment type="subcellular location">
    <subcellularLocation>
        <location evidence="1">Membrane</location>
    </subcellularLocation>
</comment>
<dbReference type="Pfam" id="PF00067">
    <property type="entry name" value="p450"/>
    <property type="match status" value="1"/>
</dbReference>
<keyword evidence="9" id="KW-0503">Monooxygenase</keyword>
<dbReference type="GO" id="GO:0020037">
    <property type="term" value="F:heme binding"/>
    <property type="evidence" value="ECO:0007669"/>
    <property type="project" value="InterPro"/>
</dbReference>
<evidence type="ECO:0000256" key="11">
    <source>
        <dbReference type="SAM" id="SignalP"/>
    </source>
</evidence>
<feature type="chain" id="PRO_5023843030" evidence="11">
    <location>
        <begin position="19"/>
        <end position="195"/>
    </location>
</feature>
<dbReference type="InterPro" id="IPR001128">
    <property type="entry name" value="Cyt_P450"/>
</dbReference>
<evidence type="ECO:0000256" key="2">
    <source>
        <dbReference type="ARBA" id="ARBA00010617"/>
    </source>
</evidence>
<evidence type="ECO:0000256" key="6">
    <source>
        <dbReference type="ARBA" id="ARBA00022989"/>
    </source>
</evidence>
<keyword evidence="4" id="KW-0812">Transmembrane</keyword>
<proteinExistence type="inferred from homology"/>
<sequence length="195" mass="22107">MLLRLGAMSALLVTSPRAAETVLRTHDHVLASRPHSLATDHPDFRNKGLDMQFRELIGDTSPLISGFNVEEYFPFLARFGGLSMAVRVKSERVKQRWDKLLDGLIQEHQATSSDSKVRDDFIHVLLSVRQDAVTPFLAHFSMSSCIIDGFEVPARVRILINAWAIDRDERFWEDAEEFIPERFLDGRGAADIQGE</sequence>
<reference evidence="12 13" key="1">
    <citation type="journal article" date="2019" name="Sci. Rep.">
        <title>A high-quality genome of Eragrostis curvula grass provides insights into Poaceae evolution and supports new strategies to enhance forage quality.</title>
        <authorList>
            <person name="Carballo J."/>
            <person name="Santos B.A.C.M."/>
            <person name="Zappacosta D."/>
            <person name="Garbus I."/>
            <person name="Selva J.P."/>
            <person name="Gallo C.A."/>
            <person name="Diaz A."/>
            <person name="Albertini E."/>
            <person name="Caccamo M."/>
            <person name="Echenique V."/>
        </authorList>
    </citation>
    <scope>NUCLEOTIDE SEQUENCE [LARGE SCALE GENOMIC DNA]</scope>
    <source>
        <strain evidence="13">cv. Victoria</strain>
        <tissue evidence="12">Leaf</tissue>
    </source>
</reference>
<accession>A0A5J9TT90</accession>
<dbReference type="Gene3D" id="1.10.630.10">
    <property type="entry name" value="Cytochrome P450"/>
    <property type="match status" value="1"/>
</dbReference>
<evidence type="ECO:0000313" key="13">
    <source>
        <dbReference type="Proteomes" id="UP000324897"/>
    </source>
</evidence>
<keyword evidence="7" id="KW-0560">Oxidoreductase</keyword>
<dbReference type="Gramene" id="TVU14582">
    <property type="protein sequence ID" value="TVU14582"/>
    <property type="gene ID" value="EJB05_38057"/>
</dbReference>
<feature type="non-terminal residue" evidence="12">
    <location>
        <position position="1"/>
    </location>
</feature>
<evidence type="ECO:0000256" key="4">
    <source>
        <dbReference type="ARBA" id="ARBA00022692"/>
    </source>
</evidence>
<organism evidence="12 13">
    <name type="scientific">Eragrostis curvula</name>
    <name type="common">weeping love grass</name>
    <dbReference type="NCBI Taxonomy" id="38414"/>
    <lineage>
        <taxon>Eukaryota</taxon>
        <taxon>Viridiplantae</taxon>
        <taxon>Streptophyta</taxon>
        <taxon>Embryophyta</taxon>
        <taxon>Tracheophyta</taxon>
        <taxon>Spermatophyta</taxon>
        <taxon>Magnoliopsida</taxon>
        <taxon>Liliopsida</taxon>
        <taxon>Poales</taxon>
        <taxon>Poaceae</taxon>
        <taxon>PACMAD clade</taxon>
        <taxon>Chloridoideae</taxon>
        <taxon>Eragrostideae</taxon>
        <taxon>Eragrostidinae</taxon>
        <taxon>Eragrostis</taxon>
    </lineage>
</organism>
<keyword evidence="11" id="KW-0732">Signal</keyword>
<comment type="similarity">
    <text evidence="2">Belongs to the cytochrome P450 family.</text>
</comment>
<keyword evidence="8" id="KW-0408">Iron</keyword>
<evidence type="ECO:0000256" key="3">
    <source>
        <dbReference type="ARBA" id="ARBA00022617"/>
    </source>
</evidence>
<dbReference type="AlphaFoldDB" id="A0A5J9TT90"/>
<keyword evidence="10" id="KW-0472">Membrane</keyword>
<evidence type="ECO:0000313" key="12">
    <source>
        <dbReference type="EMBL" id="TVU14582.1"/>
    </source>
</evidence>
<keyword evidence="5" id="KW-0479">Metal-binding</keyword>
<dbReference type="EMBL" id="RWGY01000031">
    <property type="protein sequence ID" value="TVU14582.1"/>
    <property type="molecule type" value="Genomic_DNA"/>
</dbReference>
<evidence type="ECO:0000256" key="8">
    <source>
        <dbReference type="ARBA" id="ARBA00023004"/>
    </source>
</evidence>
<dbReference type="GO" id="GO:0004497">
    <property type="term" value="F:monooxygenase activity"/>
    <property type="evidence" value="ECO:0007669"/>
    <property type="project" value="UniProtKB-KW"/>
</dbReference>
<dbReference type="GO" id="GO:0016020">
    <property type="term" value="C:membrane"/>
    <property type="evidence" value="ECO:0007669"/>
    <property type="project" value="UniProtKB-SubCell"/>
</dbReference>
<comment type="caution">
    <text evidence="12">The sequence shown here is derived from an EMBL/GenBank/DDBJ whole genome shotgun (WGS) entry which is preliminary data.</text>
</comment>
<dbReference type="PANTHER" id="PTHR47955:SF9">
    <property type="entry name" value="PREMNASPIRODIENE OXYGENASE-LIKE"/>
    <property type="match status" value="1"/>
</dbReference>
<feature type="signal peptide" evidence="11">
    <location>
        <begin position="1"/>
        <end position="18"/>
    </location>
</feature>
<keyword evidence="13" id="KW-1185">Reference proteome</keyword>
<dbReference type="InterPro" id="IPR036396">
    <property type="entry name" value="Cyt_P450_sf"/>
</dbReference>
<evidence type="ECO:0000256" key="5">
    <source>
        <dbReference type="ARBA" id="ARBA00022723"/>
    </source>
</evidence>
<evidence type="ECO:0000256" key="7">
    <source>
        <dbReference type="ARBA" id="ARBA00023002"/>
    </source>
</evidence>
<protein>
    <submittedName>
        <fullName evidence="12">Uncharacterized protein</fullName>
    </submittedName>
</protein>
<name>A0A5J9TT90_9POAL</name>
<dbReference type="GO" id="GO:0016705">
    <property type="term" value="F:oxidoreductase activity, acting on paired donors, with incorporation or reduction of molecular oxygen"/>
    <property type="evidence" value="ECO:0007669"/>
    <property type="project" value="InterPro"/>
</dbReference>
<dbReference type="GO" id="GO:0005506">
    <property type="term" value="F:iron ion binding"/>
    <property type="evidence" value="ECO:0007669"/>
    <property type="project" value="InterPro"/>
</dbReference>
<evidence type="ECO:0000256" key="9">
    <source>
        <dbReference type="ARBA" id="ARBA00023033"/>
    </source>
</evidence>
<keyword evidence="3" id="KW-0349">Heme</keyword>